<feature type="compositionally biased region" description="Polar residues" evidence="2">
    <location>
        <begin position="8"/>
        <end position="21"/>
    </location>
</feature>
<evidence type="ECO:0000313" key="4">
    <source>
        <dbReference type="EMBL" id="KAK3237682.1"/>
    </source>
</evidence>
<proteinExistence type="predicted"/>
<evidence type="ECO:0000256" key="3">
    <source>
        <dbReference type="SAM" id="Phobius"/>
    </source>
</evidence>
<name>A0AAE0ERT9_9CHLO</name>
<comment type="caution">
    <text evidence="4">The sequence shown here is derived from an EMBL/GenBank/DDBJ whole genome shotgun (WGS) entry which is preliminary data.</text>
</comment>
<evidence type="ECO:0000256" key="2">
    <source>
        <dbReference type="SAM" id="MobiDB-lite"/>
    </source>
</evidence>
<keyword evidence="5" id="KW-1185">Reference proteome</keyword>
<gene>
    <name evidence="4" type="ORF">CYMTET_52255</name>
</gene>
<organism evidence="4 5">
    <name type="scientific">Cymbomonas tetramitiformis</name>
    <dbReference type="NCBI Taxonomy" id="36881"/>
    <lineage>
        <taxon>Eukaryota</taxon>
        <taxon>Viridiplantae</taxon>
        <taxon>Chlorophyta</taxon>
        <taxon>Pyramimonadophyceae</taxon>
        <taxon>Pyramimonadales</taxon>
        <taxon>Pyramimonadaceae</taxon>
        <taxon>Cymbomonas</taxon>
    </lineage>
</organism>
<accession>A0AAE0ERT9</accession>
<dbReference type="EMBL" id="LGRX02034486">
    <property type="protein sequence ID" value="KAK3237682.1"/>
    <property type="molecule type" value="Genomic_DNA"/>
</dbReference>
<keyword evidence="1" id="KW-0175">Coiled coil</keyword>
<dbReference type="AlphaFoldDB" id="A0AAE0ERT9"/>
<keyword evidence="3" id="KW-0812">Transmembrane</keyword>
<evidence type="ECO:0008006" key="6">
    <source>
        <dbReference type="Google" id="ProtNLM"/>
    </source>
</evidence>
<feature type="transmembrane region" description="Helical" evidence="3">
    <location>
        <begin position="54"/>
        <end position="78"/>
    </location>
</feature>
<keyword evidence="3" id="KW-1133">Transmembrane helix</keyword>
<feature type="region of interest" description="Disordered" evidence="2">
    <location>
        <begin position="263"/>
        <end position="283"/>
    </location>
</feature>
<reference evidence="4 5" key="1">
    <citation type="journal article" date="2015" name="Genome Biol. Evol.">
        <title>Comparative Genomics of a Bacterivorous Green Alga Reveals Evolutionary Causalities and Consequences of Phago-Mixotrophic Mode of Nutrition.</title>
        <authorList>
            <person name="Burns J.A."/>
            <person name="Paasch A."/>
            <person name="Narechania A."/>
            <person name="Kim E."/>
        </authorList>
    </citation>
    <scope>NUCLEOTIDE SEQUENCE [LARGE SCALE GENOMIC DNA]</scope>
    <source>
        <strain evidence="4 5">PLY_AMNH</strain>
    </source>
</reference>
<sequence length="283" mass="31454">MYPLTALNRPQQRQPADTSHGLTIKPEITREYSKPLQPLDEGANENLSGLHCKLCAVVALLAVSAACNIAFVVGAGAITLHYKTTIELYAHNLTSNDKEEAPFSSDNLGSAAENVRMLLRTARTSAAVFTNDTADLTAAQGEQAEIAAVQERYARLARLMDATEESMRQLSGPDVVQLLRVATEAVGATDMEAVNELLRTMGHKETVENMMLIATRGLNDVDAARESIWRLMQGLRQALDVYSRFSAPENQQLYDYEGRRELQPTHDRKPYTHSYAYERAERR</sequence>
<keyword evidence="3" id="KW-0472">Membrane</keyword>
<evidence type="ECO:0000256" key="1">
    <source>
        <dbReference type="SAM" id="Coils"/>
    </source>
</evidence>
<dbReference type="Proteomes" id="UP001190700">
    <property type="component" value="Unassembled WGS sequence"/>
</dbReference>
<protein>
    <recommendedName>
        <fullName evidence="6">Transmembrane protein</fullName>
    </recommendedName>
</protein>
<feature type="coiled-coil region" evidence="1">
    <location>
        <begin position="139"/>
        <end position="166"/>
    </location>
</feature>
<evidence type="ECO:0000313" key="5">
    <source>
        <dbReference type="Proteomes" id="UP001190700"/>
    </source>
</evidence>
<feature type="region of interest" description="Disordered" evidence="2">
    <location>
        <begin position="1"/>
        <end position="25"/>
    </location>
</feature>